<dbReference type="Proteomes" id="UP000594263">
    <property type="component" value="Unplaced"/>
</dbReference>
<evidence type="ECO:0000313" key="2">
    <source>
        <dbReference type="EnsemblPlants" id="Kaladp0045s0482.1.v1.1.CDS.1"/>
    </source>
</evidence>
<proteinExistence type="predicted"/>
<dbReference type="Gramene" id="Kaladp0045s0482.1.v1.1">
    <property type="protein sequence ID" value="Kaladp0045s0482.1.v1.1.CDS.1"/>
    <property type="gene ID" value="Kaladp0045s0482.v1.1"/>
</dbReference>
<name>A0A7N0TTT0_KALFE</name>
<feature type="region of interest" description="Disordered" evidence="1">
    <location>
        <begin position="70"/>
        <end position="96"/>
    </location>
</feature>
<reference evidence="2" key="1">
    <citation type="submission" date="2021-01" db="UniProtKB">
        <authorList>
            <consortium name="EnsemblPlants"/>
        </authorList>
    </citation>
    <scope>IDENTIFICATION</scope>
</reference>
<dbReference type="AlphaFoldDB" id="A0A7N0TTT0"/>
<sequence length="96" mass="11073">MLSHMVTVFLPIQSRKIYSPKYPAFSLLRFNLHSSHHHLFACYIHRLFAYYKMKPPPYLSTSDFSNDTTVATIGTARSDESPPPYPRMPQPVVRSS</sequence>
<keyword evidence="3" id="KW-1185">Reference proteome</keyword>
<dbReference type="EnsemblPlants" id="Kaladp0045s0482.1.v1.1">
    <property type="protein sequence ID" value="Kaladp0045s0482.1.v1.1.CDS.1"/>
    <property type="gene ID" value="Kaladp0045s0482.v1.1"/>
</dbReference>
<protein>
    <submittedName>
        <fullName evidence="2">Uncharacterized protein</fullName>
    </submittedName>
</protein>
<evidence type="ECO:0000256" key="1">
    <source>
        <dbReference type="SAM" id="MobiDB-lite"/>
    </source>
</evidence>
<evidence type="ECO:0000313" key="3">
    <source>
        <dbReference type="Proteomes" id="UP000594263"/>
    </source>
</evidence>
<accession>A0A7N0TTT0</accession>
<organism evidence="2 3">
    <name type="scientific">Kalanchoe fedtschenkoi</name>
    <name type="common">Lavender scallops</name>
    <name type="synonym">South American air plant</name>
    <dbReference type="NCBI Taxonomy" id="63787"/>
    <lineage>
        <taxon>Eukaryota</taxon>
        <taxon>Viridiplantae</taxon>
        <taxon>Streptophyta</taxon>
        <taxon>Embryophyta</taxon>
        <taxon>Tracheophyta</taxon>
        <taxon>Spermatophyta</taxon>
        <taxon>Magnoliopsida</taxon>
        <taxon>eudicotyledons</taxon>
        <taxon>Gunneridae</taxon>
        <taxon>Pentapetalae</taxon>
        <taxon>Saxifragales</taxon>
        <taxon>Crassulaceae</taxon>
        <taxon>Kalanchoe</taxon>
    </lineage>
</organism>